<dbReference type="Proteomes" id="UP000247465">
    <property type="component" value="Chromosome"/>
</dbReference>
<accession>A0A2Z4ALA9</accession>
<sequence length="200" mass="23237">MASKTKDIALDKLLVARSKDGDHTAFDALVGRYWDRIYARVLYLLKNREDAEEVTQDAFLRARRGLEKFRGDSSFSTWLFQIATNLAHNKYWYWVRRKRHESIALEQSALDGGDTTLIDMIPAEGEDPRYLSINKEFVDRVSECIGNLNEKHREILTLRTVQDLSYEEISQKLHISVGTVKSRIARARENLREKMGVDFI</sequence>
<feature type="domain" description="RNA polymerase sigma-70 region 2" evidence="6">
    <location>
        <begin position="29"/>
        <end position="90"/>
    </location>
</feature>
<name>A0A2Z4ALA9_9BACT</name>
<dbReference type="Gene3D" id="1.10.1740.10">
    <property type="match status" value="1"/>
</dbReference>
<dbReference type="InterPro" id="IPR036388">
    <property type="entry name" value="WH-like_DNA-bd_sf"/>
</dbReference>
<evidence type="ECO:0000259" key="7">
    <source>
        <dbReference type="Pfam" id="PF08281"/>
    </source>
</evidence>
<dbReference type="Pfam" id="PF08281">
    <property type="entry name" value="Sigma70_r4_2"/>
    <property type="match status" value="1"/>
</dbReference>
<dbReference type="InterPro" id="IPR013324">
    <property type="entry name" value="RNA_pol_sigma_r3/r4-like"/>
</dbReference>
<proteinExistence type="inferred from homology"/>
<reference evidence="8 9" key="1">
    <citation type="submission" date="2018-06" db="EMBL/GenBank/DDBJ databases">
        <title>Draft Genome Sequence of a Novel Marine Bacterium Related to the Verrucomicrobia.</title>
        <authorList>
            <person name="Vosseberg J."/>
            <person name="Martijn J."/>
            <person name="Ettema T.J.G."/>
        </authorList>
    </citation>
    <scope>NUCLEOTIDE SEQUENCE [LARGE SCALE GENOMIC DNA]</scope>
    <source>
        <strain evidence="8">TARA_B100001123</strain>
    </source>
</reference>
<evidence type="ECO:0000313" key="8">
    <source>
        <dbReference type="EMBL" id="AWT59670.1"/>
    </source>
</evidence>
<evidence type="ECO:0000256" key="2">
    <source>
        <dbReference type="ARBA" id="ARBA00023015"/>
    </source>
</evidence>
<gene>
    <name evidence="8" type="primary">rpoE_1</name>
    <name evidence="8" type="ORF">DF168_00863</name>
</gene>
<dbReference type="CDD" id="cd06171">
    <property type="entry name" value="Sigma70_r4"/>
    <property type="match status" value="1"/>
</dbReference>
<keyword evidence="4" id="KW-0238">DNA-binding</keyword>
<dbReference type="NCBIfam" id="TIGR02937">
    <property type="entry name" value="sigma70-ECF"/>
    <property type="match status" value="1"/>
</dbReference>
<dbReference type="InterPro" id="IPR039425">
    <property type="entry name" value="RNA_pol_sigma-70-like"/>
</dbReference>
<keyword evidence="2" id="KW-0805">Transcription regulation</keyword>
<dbReference type="InterPro" id="IPR013325">
    <property type="entry name" value="RNA_pol_sigma_r2"/>
</dbReference>
<evidence type="ECO:0000256" key="4">
    <source>
        <dbReference type="ARBA" id="ARBA00023125"/>
    </source>
</evidence>
<protein>
    <submittedName>
        <fullName evidence="8">ECF RNA polymerase sigma-E factor</fullName>
    </submittedName>
</protein>
<evidence type="ECO:0000259" key="6">
    <source>
        <dbReference type="Pfam" id="PF04542"/>
    </source>
</evidence>
<dbReference type="SUPFAM" id="SSF88946">
    <property type="entry name" value="Sigma2 domain of RNA polymerase sigma factors"/>
    <property type="match status" value="1"/>
</dbReference>
<evidence type="ECO:0000256" key="3">
    <source>
        <dbReference type="ARBA" id="ARBA00023082"/>
    </source>
</evidence>
<dbReference type="InterPro" id="IPR014284">
    <property type="entry name" value="RNA_pol_sigma-70_dom"/>
</dbReference>
<evidence type="ECO:0000313" key="9">
    <source>
        <dbReference type="Proteomes" id="UP000247465"/>
    </source>
</evidence>
<dbReference type="PANTHER" id="PTHR43133">
    <property type="entry name" value="RNA POLYMERASE ECF-TYPE SIGMA FACTO"/>
    <property type="match status" value="1"/>
</dbReference>
<dbReference type="GO" id="GO:0016987">
    <property type="term" value="F:sigma factor activity"/>
    <property type="evidence" value="ECO:0007669"/>
    <property type="project" value="UniProtKB-KW"/>
</dbReference>
<dbReference type="Gene3D" id="1.10.10.10">
    <property type="entry name" value="Winged helix-like DNA-binding domain superfamily/Winged helix DNA-binding domain"/>
    <property type="match status" value="1"/>
</dbReference>
<dbReference type="GO" id="GO:0006352">
    <property type="term" value="P:DNA-templated transcription initiation"/>
    <property type="evidence" value="ECO:0007669"/>
    <property type="project" value="InterPro"/>
</dbReference>
<keyword evidence="3" id="KW-0731">Sigma factor</keyword>
<dbReference type="GO" id="GO:0003677">
    <property type="term" value="F:DNA binding"/>
    <property type="evidence" value="ECO:0007669"/>
    <property type="project" value="UniProtKB-KW"/>
</dbReference>
<dbReference type="Pfam" id="PF04542">
    <property type="entry name" value="Sigma70_r2"/>
    <property type="match status" value="1"/>
</dbReference>
<comment type="similarity">
    <text evidence="1">Belongs to the sigma-70 factor family. ECF subfamily.</text>
</comment>
<feature type="domain" description="RNA polymerase sigma factor 70 region 4 type 2" evidence="7">
    <location>
        <begin position="140"/>
        <end position="191"/>
    </location>
</feature>
<dbReference type="InterPro" id="IPR013249">
    <property type="entry name" value="RNA_pol_sigma70_r4_t2"/>
</dbReference>
<dbReference type="AlphaFoldDB" id="A0A2Z4ALA9"/>
<dbReference type="KEGG" id="mtar:DF168_00863"/>
<dbReference type="InterPro" id="IPR007627">
    <property type="entry name" value="RNA_pol_sigma70_r2"/>
</dbReference>
<dbReference type="SUPFAM" id="SSF88659">
    <property type="entry name" value="Sigma3 and sigma4 domains of RNA polymerase sigma factors"/>
    <property type="match status" value="1"/>
</dbReference>
<evidence type="ECO:0000256" key="5">
    <source>
        <dbReference type="ARBA" id="ARBA00023163"/>
    </source>
</evidence>
<organism evidence="8 9">
    <name type="scientific">Candidatus Moanibacter tarae</name>
    <dbReference type="NCBI Taxonomy" id="2200854"/>
    <lineage>
        <taxon>Bacteria</taxon>
        <taxon>Pseudomonadati</taxon>
        <taxon>Verrucomicrobiota</taxon>
        <taxon>Opitutia</taxon>
        <taxon>Puniceicoccales</taxon>
        <taxon>Puniceicoccales incertae sedis</taxon>
        <taxon>Candidatus Moanibacter</taxon>
    </lineage>
</organism>
<evidence type="ECO:0000256" key="1">
    <source>
        <dbReference type="ARBA" id="ARBA00010641"/>
    </source>
</evidence>
<keyword evidence="5" id="KW-0804">Transcription</keyword>
<dbReference type="PANTHER" id="PTHR43133:SF8">
    <property type="entry name" value="RNA POLYMERASE SIGMA FACTOR HI_1459-RELATED"/>
    <property type="match status" value="1"/>
</dbReference>
<dbReference type="EMBL" id="CP029803">
    <property type="protein sequence ID" value="AWT59670.1"/>
    <property type="molecule type" value="Genomic_DNA"/>
</dbReference>